<dbReference type="SMART" id="SM00487">
    <property type="entry name" value="DEXDc"/>
    <property type="match status" value="1"/>
</dbReference>
<dbReference type="Pfam" id="PF00271">
    <property type="entry name" value="Helicase_C"/>
    <property type="match status" value="1"/>
</dbReference>
<dbReference type="SUPFAM" id="SSF52540">
    <property type="entry name" value="P-loop containing nucleoside triphosphate hydrolases"/>
    <property type="match status" value="1"/>
</dbReference>
<dbReference type="PANTHER" id="PTHR47957">
    <property type="entry name" value="ATP-DEPENDENT HELICASE HRQ1"/>
    <property type="match status" value="1"/>
</dbReference>
<reference evidence="5 6" key="1">
    <citation type="submission" date="2009-04" db="EMBL/GenBank/DDBJ databases">
        <authorList>
            <person name="Reysenbach A.-L."/>
            <person name="Heidelberg J.F."/>
            <person name="Nelson W.C."/>
        </authorList>
    </citation>
    <scope>NUCLEOTIDE SEQUENCE [LARGE SCALE GENOMIC DNA]</scope>
    <source>
        <strain evidence="5 6">SS-5</strain>
    </source>
</reference>
<protein>
    <submittedName>
        <fullName evidence="5">YprA</fullName>
    </submittedName>
</protein>
<keyword evidence="1" id="KW-0547">Nucleotide-binding</keyword>
<dbReference type="InterPro" id="IPR018973">
    <property type="entry name" value="MZB"/>
</dbReference>
<dbReference type="Proteomes" id="UP000005540">
    <property type="component" value="Unassembled WGS sequence"/>
</dbReference>
<evidence type="ECO:0000313" key="5">
    <source>
        <dbReference type="EMBL" id="EEP60986.1"/>
    </source>
</evidence>
<evidence type="ECO:0000256" key="1">
    <source>
        <dbReference type="ARBA" id="ARBA00022741"/>
    </source>
</evidence>
<sequence>MKIVYKKLIPGTKPEYKEFEFKSKKINNFIKENSIKLYSHQADAIEQILKGNDIIVTTPTASGKSLIYTLSILEKIDQNPDTTAVLIFPLVALARDQKEKIENLIKMTKIKATVETYYGDTSNTERVRIRSNPPNFLITTPDMLNQGILPNHWSWDKFFTNLEFVVIDEIHAYRGVLGSHVANIFRRLNRLANFYTGKEPLYICNSATIRNPSLFAEKLTGKKNFIEISKSGAPSPKKLIYITEPAPNHQLIELIIGFLKTGTSTIVFMDSRKDIEVIYLNIKKELEKRNLFHLMNKVKPYRSGYRQEERREIEKGLANGDITVVLSTSSLEMGIDIGEIQCVVLKGFPGTLAAMWQRFGRAGRRGQTAYNYLITKQDALDQYYLKNPEDIFNRNVEEPIINPENKYILKKHLILSAKELPIHIRDIKPSEKEAVKELLEEKILYIDKDKIKSRKKISFSIRSAGDSYNIVDIKTNRSIGNLEQEYVFYEAFPNAVYIHSGETYKVINVDNDDKVVYVEKVDLNYFTHPVLASETEIQSIEKSRKFKDIEIFYGSVNVRSMVIGYSKIEIESNKRINDVMFDYKKILERNFATKAVWFTIPDYYKGLIEKNTLENSQKTVLSLLGRKLENPVYEMVLNIVSNSKTLYRKLGEILKENDSNFIKNYLKNLSKTETEILTTEAERLLNEKNIFIGALHGAEHGMIGIYSIFAMNDRWDIGGLSTNYHPQTEKASIFIYDGYEGGIGYAEVGFERLEDILKATYKNIKNCKCLNGCPSCILSPKCGNANEHLDKLATEKFLELVLA</sequence>
<keyword evidence="6" id="KW-1185">Reference proteome</keyword>
<dbReference type="GO" id="GO:0003676">
    <property type="term" value="F:nucleic acid binding"/>
    <property type="evidence" value="ECO:0007669"/>
    <property type="project" value="InterPro"/>
</dbReference>
<dbReference type="PROSITE" id="PS51194">
    <property type="entry name" value="HELICASE_CTER"/>
    <property type="match status" value="1"/>
</dbReference>
<keyword evidence="2" id="KW-0067">ATP-binding</keyword>
<feature type="domain" description="Helicase C-terminal" evidence="4">
    <location>
        <begin position="250"/>
        <end position="408"/>
    </location>
</feature>
<evidence type="ECO:0000259" key="4">
    <source>
        <dbReference type="PROSITE" id="PS51194"/>
    </source>
</evidence>
<dbReference type="GO" id="GO:0006289">
    <property type="term" value="P:nucleotide-excision repair"/>
    <property type="evidence" value="ECO:0007669"/>
    <property type="project" value="TreeGrafter"/>
</dbReference>
<dbReference type="Pfam" id="PF00270">
    <property type="entry name" value="DEAD"/>
    <property type="match status" value="1"/>
</dbReference>
<dbReference type="Pfam" id="PF09369">
    <property type="entry name" value="MZB"/>
    <property type="match status" value="1"/>
</dbReference>
<evidence type="ECO:0000259" key="3">
    <source>
        <dbReference type="PROSITE" id="PS51192"/>
    </source>
</evidence>
<dbReference type="PROSITE" id="PS51192">
    <property type="entry name" value="HELICASE_ATP_BIND_1"/>
    <property type="match status" value="1"/>
</dbReference>
<name>C4FIW1_9AQUI</name>
<gene>
    <name evidence="5" type="ORF">SULYE_0501</name>
</gene>
<comment type="caution">
    <text evidence="5">The sequence shown here is derived from an EMBL/GenBank/DDBJ whole genome shotgun (WGS) entry which is preliminary data.</text>
</comment>
<dbReference type="SMART" id="SM00490">
    <property type="entry name" value="HELICc"/>
    <property type="match status" value="1"/>
</dbReference>
<dbReference type="CDD" id="cd18797">
    <property type="entry name" value="SF2_C_Hrq"/>
    <property type="match status" value="1"/>
</dbReference>
<evidence type="ECO:0000313" key="6">
    <source>
        <dbReference type="Proteomes" id="UP000005540"/>
    </source>
</evidence>
<dbReference type="EMBL" id="ABZS01000034">
    <property type="protein sequence ID" value="EEP60986.1"/>
    <property type="molecule type" value="Genomic_DNA"/>
</dbReference>
<dbReference type="GO" id="GO:0005524">
    <property type="term" value="F:ATP binding"/>
    <property type="evidence" value="ECO:0007669"/>
    <property type="project" value="UniProtKB-KW"/>
</dbReference>
<dbReference type="Gene3D" id="3.40.50.300">
    <property type="entry name" value="P-loop containing nucleotide triphosphate hydrolases"/>
    <property type="match status" value="2"/>
</dbReference>
<dbReference type="OrthoDB" id="143059at2"/>
<feature type="domain" description="Helicase ATP-binding" evidence="3">
    <location>
        <begin position="45"/>
        <end position="227"/>
    </location>
</feature>
<evidence type="ECO:0000256" key="2">
    <source>
        <dbReference type="ARBA" id="ARBA00022840"/>
    </source>
</evidence>
<organism evidence="5 6">
    <name type="scientific">Sulfurihydrogenibium yellowstonense SS-5</name>
    <dbReference type="NCBI Taxonomy" id="432331"/>
    <lineage>
        <taxon>Bacteria</taxon>
        <taxon>Pseudomonadati</taxon>
        <taxon>Aquificota</taxon>
        <taxon>Aquificia</taxon>
        <taxon>Aquificales</taxon>
        <taxon>Hydrogenothermaceae</taxon>
        <taxon>Sulfurihydrogenibium</taxon>
    </lineage>
</organism>
<dbReference type="InterPro" id="IPR027417">
    <property type="entry name" value="P-loop_NTPase"/>
</dbReference>
<dbReference type="AlphaFoldDB" id="C4FIW1"/>
<dbReference type="RefSeq" id="WP_007546113.1">
    <property type="nucleotide sequence ID" value="NZ_ABZS01000034.1"/>
</dbReference>
<dbReference type="GO" id="GO:0043138">
    <property type="term" value="F:3'-5' DNA helicase activity"/>
    <property type="evidence" value="ECO:0007669"/>
    <property type="project" value="TreeGrafter"/>
</dbReference>
<accession>C4FIW1</accession>
<dbReference type="InterPro" id="IPR014001">
    <property type="entry name" value="Helicase_ATP-bd"/>
</dbReference>
<dbReference type="InterPro" id="IPR011545">
    <property type="entry name" value="DEAD/DEAH_box_helicase_dom"/>
</dbReference>
<dbReference type="PANTHER" id="PTHR47957:SF3">
    <property type="entry name" value="ATP-DEPENDENT HELICASE HRQ1"/>
    <property type="match status" value="1"/>
</dbReference>
<dbReference type="InterPro" id="IPR001650">
    <property type="entry name" value="Helicase_C-like"/>
</dbReference>
<dbReference type="CDD" id="cd17923">
    <property type="entry name" value="DEXHc_Hrq1-like"/>
    <property type="match status" value="1"/>
</dbReference>
<dbReference type="GO" id="GO:0036297">
    <property type="term" value="P:interstrand cross-link repair"/>
    <property type="evidence" value="ECO:0007669"/>
    <property type="project" value="TreeGrafter"/>
</dbReference>
<proteinExistence type="predicted"/>